<dbReference type="RefSeq" id="XP_066720566.1">
    <property type="nucleotide sequence ID" value="XM_066852425.1"/>
</dbReference>
<dbReference type="Pfam" id="PF13577">
    <property type="entry name" value="SnoaL_4"/>
    <property type="match status" value="1"/>
</dbReference>
<keyword evidence="3" id="KW-1185">Reference proteome</keyword>
<dbReference type="Proteomes" id="UP001480595">
    <property type="component" value="Unassembled WGS sequence"/>
</dbReference>
<gene>
    <name evidence="2" type="ORF">PG994_001016</name>
</gene>
<dbReference type="InterPro" id="IPR037401">
    <property type="entry name" value="SnoaL-like"/>
</dbReference>
<dbReference type="EMBL" id="JAQQWL010000002">
    <property type="protein sequence ID" value="KAK8086042.1"/>
    <property type="molecule type" value="Genomic_DNA"/>
</dbReference>
<dbReference type="InterPro" id="IPR032710">
    <property type="entry name" value="NTF2-like_dom_sf"/>
</dbReference>
<comment type="caution">
    <text evidence="2">The sequence shown here is derived from an EMBL/GenBank/DDBJ whole genome shotgun (WGS) entry which is preliminary data.</text>
</comment>
<name>A0ABR1WR77_9PEZI</name>
<organism evidence="2 3">
    <name type="scientific">Apiospora phragmitis</name>
    <dbReference type="NCBI Taxonomy" id="2905665"/>
    <lineage>
        <taxon>Eukaryota</taxon>
        <taxon>Fungi</taxon>
        <taxon>Dikarya</taxon>
        <taxon>Ascomycota</taxon>
        <taxon>Pezizomycotina</taxon>
        <taxon>Sordariomycetes</taxon>
        <taxon>Xylariomycetidae</taxon>
        <taxon>Amphisphaeriales</taxon>
        <taxon>Apiosporaceae</taxon>
        <taxon>Apiospora</taxon>
    </lineage>
</organism>
<evidence type="ECO:0000259" key="1">
    <source>
        <dbReference type="Pfam" id="PF13577"/>
    </source>
</evidence>
<dbReference type="GeneID" id="92085488"/>
<dbReference type="SUPFAM" id="SSF54427">
    <property type="entry name" value="NTF2-like"/>
    <property type="match status" value="1"/>
</dbReference>
<feature type="domain" description="SnoaL-like" evidence="1">
    <location>
        <begin position="13"/>
        <end position="152"/>
    </location>
</feature>
<protein>
    <recommendedName>
        <fullName evidence="1">SnoaL-like domain-containing protein</fullName>
    </recommendedName>
</protein>
<evidence type="ECO:0000313" key="2">
    <source>
        <dbReference type="EMBL" id="KAK8086042.1"/>
    </source>
</evidence>
<reference evidence="2 3" key="1">
    <citation type="submission" date="2023-01" db="EMBL/GenBank/DDBJ databases">
        <title>Analysis of 21 Apiospora genomes using comparative genomics revels a genus with tremendous synthesis potential of carbohydrate active enzymes and secondary metabolites.</title>
        <authorList>
            <person name="Sorensen T."/>
        </authorList>
    </citation>
    <scope>NUCLEOTIDE SEQUENCE [LARGE SCALE GENOMIC DNA]</scope>
    <source>
        <strain evidence="2 3">CBS 135458</strain>
    </source>
</reference>
<accession>A0ABR1WR77</accession>
<dbReference type="Gene3D" id="3.10.450.50">
    <property type="match status" value="1"/>
</dbReference>
<sequence length="174" mass="18934">MSSFNTTHLTGLNPREAVADVVYRGTAAFDLADAALLDSAFTEDAVMTIGDRQHLPNRAAIHAECWTPVSRLDTVHMASNVRVRFHSDDNANDQYNAVTTKTATVTANFQANHYRAGEGMKPDTVGFTTGGTYTLECVRDEKKGGLWKARSWVVNLTWLLGDHSVMTSGGAEGK</sequence>
<evidence type="ECO:0000313" key="3">
    <source>
        <dbReference type="Proteomes" id="UP001480595"/>
    </source>
</evidence>
<proteinExistence type="predicted"/>